<dbReference type="AlphaFoldDB" id="A0A7T8KMA2"/>
<name>A0A7T8KMA2_CALRO</name>
<proteinExistence type="predicted"/>
<organism evidence="1 2">
    <name type="scientific">Caligus rogercresseyi</name>
    <name type="common">Sea louse</name>
    <dbReference type="NCBI Taxonomy" id="217165"/>
    <lineage>
        <taxon>Eukaryota</taxon>
        <taxon>Metazoa</taxon>
        <taxon>Ecdysozoa</taxon>
        <taxon>Arthropoda</taxon>
        <taxon>Crustacea</taxon>
        <taxon>Multicrustacea</taxon>
        <taxon>Hexanauplia</taxon>
        <taxon>Copepoda</taxon>
        <taxon>Siphonostomatoida</taxon>
        <taxon>Caligidae</taxon>
        <taxon>Caligus</taxon>
    </lineage>
</organism>
<dbReference type="Proteomes" id="UP000595437">
    <property type="component" value="Chromosome 2"/>
</dbReference>
<dbReference type="EMBL" id="CP045891">
    <property type="protein sequence ID" value="QQP58405.1"/>
    <property type="molecule type" value="Genomic_DNA"/>
</dbReference>
<evidence type="ECO:0000313" key="2">
    <source>
        <dbReference type="Proteomes" id="UP000595437"/>
    </source>
</evidence>
<evidence type="ECO:0000313" key="1">
    <source>
        <dbReference type="EMBL" id="QQP58405.1"/>
    </source>
</evidence>
<reference evidence="2" key="1">
    <citation type="submission" date="2021-01" db="EMBL/GenBank/DDBJ databases">
        <title>Caligus Genome Assembly.</title>
        <authorList>
            <person name="Gallardo-Escarate C."/>
        </authorList>
    </citation>
    <scope>NUCLEOTIDE SEQUENCE [LARGE SCALE GENOMIC DNA]</scope>
</reference>
<keyword evidence="2" id="KW-1185">Reference proteome</keyword>
<dbReference type="OrthoDB" id="265717at2759"/>
<accession>A0A7T8KMA2</accession>
<protein>
    <submittedName>
        <fullName evidence="1">SET and MYND domaincontaining protein DDB_G0273589like</fullName>
    </submittedName>
</protein>
<sequence length="64" mass="7356">MDCHYVSPQGFAEDTYNQVAHVVQGMENTDINPEQCSRFITIYSKILHPSMRTCWTSNIPCFIS</sequence>
<gene>
    <name evidence="1" type="ORF">FKW44_003712</name>
</gene>